<organism evidence="1 2">
    <name type="scientific">Phototrophicus methaneseepsis</name>
    <dbReference type="NCBI Taxonomy" id="2710758"/>
    <lineage>
        <taxon>Bacteria</taxon>
        <taxon>Bacillati</taxon>
        <taxon>Chloroflexota</taxon>
        <taxon>Candidatus Thermofontia</taxon>
        <taxon>Phototrophicales</taxon>
        <taxon>Phototrophicaceae</taxon>
        <taxon>Phototrophicus</taxon>
    </lineage>
</organism>
<dbReference type="AlphaFoldDB" id="A0A7S8ECR8"/>
<name>A0A7S8ECR8_9CHLR</name>
<dbReference type="RefSeq" id="WP_195172614.1">
    <property type="nucleotide sequence ID" value="NZ_CP062983.1"/>
</dbReference>
<keyword evidence="2" id="KW-1185">Reference proteome</keyword>
<reference evidence="1 2" key="1">
    <citation type="submission" date="2020-02" db="EMBL/GenBank/DDBJ databases">
        <authorList>
            <person name="Zheng R.K."/>
            <person name="Sun C.M."/>
        </authorList>
    </citation>
    <scope>NUCLEOTIDE SEQUENCE [LARGE SCALE GENOMIC DNA]</scope>
    <source>
        <strain evidence="2">rifampicinis</strain>
    </source>
</reference>
<gene>
    <name evidence="1" type="ORF">G4Y79_09295</name>
</gene>
<evidence type="ECO:0000313" key="1">
    <source>
        <dbReference type="EMBL" id="QPC84551.1"/>
    </source>
</evidence>
<dbReference type="EMBL" id="CP062983">
    <property type="protein sequence ID" value="QPC84551.1"/>
    <property type="molecule type" value="Genomic_DNA"/>
</dbReference>
<evidence type="ECO:0000313" key="2">
    <source>
        <dbReference type="Proteomes" id="UP000594468"/>
    </source>
</evidence>
<proteinExistence type="predicted"/>
<accession>A0A7S8ECR8</accession>
<sequence length="265" mass="29661">MKITLTEIHLPPKFIRGLLPMLCLIALFGGIMGKGSVATAQDADSDLTFETPEETITFYMESLAAGEIPAIMQTLAVDEMSKNFRFDLYVERLRALNFQAPAPSDDAFYTEINRAQFLWQILFQTRNLTYGLLTTDPALLNGQTIIIDAEETTAFATEFISNMDLERLAQLQIVTIAIPSPELVQSERNVENWDRLARIYGADELTERVVLFVFEGDSYLVGFTLLRYEDDWKISSIQSALGNTSSTGGPMQITEEEFQELVGGS</sequence>
<dbReference type="KEGG" id="pmet:G4Y79_09295"/>
<dbReference type="Proteomes" id="UP000594468">
    <property type="component" value="Chromosome"/>
</dbReference>
<protein>
    <submittedName>
        <fullName evidence="1">Uncharacterized protein</fullName>
    </submittedName>
</protein>